<geneLocation type="mitochondrion" evidence="4"/>
<dbReference type="GO" id="GO:0004519">
    <property type="term" value="F:endonuclease activity"/>
    <property type="evidence" value="ECO:0007669"/>
    <property type="project" value="InterPro"/>
</dbReference>
<dbReference type="PANTHER" id="PTHR36181">
    <property type="entry name" value="INTRON-ENCODED ENDONUCLEASE AI3-RELATED"/>
    <property type="match status" value="1"/>
</dbReference>
<dbReference type="Gene3D" id="3.10.28.10">
    <property type="entry name" value="Homing endonucleases"/>
    <property type="match status" value="1"/>
</dbReference>
<dbReference type="AlphaFoldDB" id="A0A0H3WJ97"/>
<proteinExistence type="predicted"/>
<comment type="subcellular location">
    <subcellularLocation>
        <location evidence="1">Mitochondrion</location>
    </subcellularLocation>
</comment>
<evidence type="ECO:0000313" key="4">
    <source>
        <dbReference type="EMBL" id="AKL82959.1"/>
    </source>
</evidence>
<dbReference type="InterPro" id="IPR027434">
    <property type="entry name" value="Homing_endonucl"/>
</dbReference>
<dbReference type="FunFam" id="3.10.28.10:FF:000011">
    <property type="entry name" value="Intron-encoded DNA endonuclease aI3"/>
    <property type="match status" value="1"/>
</dbReference>
<keyword evidence="2 4" id="KW-0496">Mitochondrion</keyword>
<dbReference type="GO" id="GO:0005739">
    <property type="term" value="C:mitochondrion"/>
    <property type="evidence" value="ECO:0007669"/>
    <property type="project" value="UniProtKB-SubCell"/>
</dbReference>
<sequence>MDNIKIKPLDTSDIGSNAWLAGMTDADGNFSINLMNGKNRSNMVMPYYCLELKQTYFKNNNNINLSYFNIMSTIALYFNVNLYSRERNLNLQPSTKNMYKTYYSYKVMVANLHKNIKVMKYFNKYSLLSSKHLDFLDWSRLVILIYNEGQSMKTNGSWELGTNLRKNYNKTMTTFILFH</sequence>
<dbReference type="EMBL" id="KP712796">
    <property type="protein sequence ID" value="AKL82959.1"/>
    <property type="molecule type" value="Genomic_DNA"/>
</dbReference>
<protein>
    <recommendedName>
        <fullName evidence="3">Homing endonuclease LAGLIDADG domain-containing protein</fullName>
    </recommendedName>
</protein>
<reference evidence="4" key="1">
    <citation type="journal article" date="2015" name="G3 (Bethesda)">
        <title>A Dynamic Mobile DNA Family in the Yeast Mitochondrial Genome.</title>
        <authorList>
            <person name="Wu B."/>
            <person name="Hao W."/>
        </authorList>
    </citation>
    <scope>NUCLEOTIDE SEQUENCE</scope>
    <source>
        <strain evidence="4">N44</strain>
    </source>
</reference>
<name>A0A0H3WJ97_SACPA</name>
<feature type="domain" description="Homing endonuclease LAGLIDADG" evidence="3">
    <location>
        <begin position="20"/>
        <end position="140"/>
    </location>
</feature>
<dbReference type="InterPro" id="IPR004860">
    <property type="entry name" value="LAGLIDADG_dom"/>
</dbReference>
<evidence type="ECO:0000256" key="1">
    <source>
        <dbReference type="ARBA" id="ARBA00004173"/>
    </source>
</evidence>
<dbReference type="InterPro" id="IPR051289">
    <property type="entry name" value="LAGLIDADG_Endonuclease"/>
</dbReference>
<dbReference type="PANTHER" id="PTHR36181:SF6">
    <property type="entry name" value="INTRON-ENCODED LAGLIDADG ENDONUCLEASE FAMILY PROTEIN"/>
    <property type="match status" value="1"/>
</dbReference>
<dbReference type="SUPFAM" id="SSF55608">
    <property type="entry name" value="Homing endonucleases"/>
    <property type="match status" value="1"/>
</dbReference>
<evidence type="ECO:0000256" key="2">
    <source>
        <dbReference type="ARBA" id="ARBA00023128"/>
    </source>
</evidence>
<accession>A0A0H3WJ97</accession>
<gene>
    <name evidence="4" type="primary">orf179</name>
</gene>
<organism evidence="4">
    <name type="scientific">Saccharomyces paradoxus</name>
    <name type="common">Yeast</name>
    <name type="synonym">Saccharomyces douglasii</name>
    <dbReference type="NCBI Taxonomy" id="27291"/>
    <lineage>
        <taxon>Eukaryota</taxon>
        <taxon>Fungi</taxon>
        <taxon>Dikarya</taxon>
        <taxon>Ascomycota</taxon>
        <taxon>Saccharomycotina</taxon>
        <taxon>Saccharomycetes</taxon>
        <taxon>Saccharomycetales</taxon>
        <taxon>Saccharomycetaceae</taxon>
        <taxon>Saccharomyces</taxon>
    </lineage>
</organism>
<dbReference type="Pfam" id="PF00961">
    <property type="entry name" value="LAGLIDADG_1"/>
    <property type="match status" value="1"/>
</dbReference>
<evidence type="ECO:0000259" key="3">
    <source>
        <dbReference type="Pfam" id="PF00961"/>
    </source>
</evidence>